<dbReference type="AlphaFoldDB" id="A0A8E4GCS9"/>
<evidence type="ECO:0000313" key="2">
    <source>
        <dbReference type="EMBL" id="CAD1785979.1"/>
    </source>
</evidence>
<sequence>MRHAVFLDANGGVWATGNADASQLGALPPLTPSRVAHQVGSLRVRNLTRHASQRAWTSARHRDRCGRDCSAAVDRGG</sequence>
<dbReference type="EMBL" id="LR861803">
    <property type="protein sequence ID" value="CAD1785979.1"/>
    <property type="molecule type" value="Genomic_DNA"/>
</dbReference>
<reference evidence="2 3" key="1">
    <citation type="submission" date="2020-07" db="EMBL/GenBank/DDBJ databases">
        <authorList>
            <person name="Teixeira M."/>
        </authorList>
    </citation>
    <scope>NUCLEOTIDE SEQUENCE [LARGE SCALE GENOMIC DNA]</scope>
    <source>
        <strain evidence="2">1</strain>
        <strain evidence="1">Xanthomonas sp. CPBF 367</strain>
    </source>
</reference>
<dbReference type="Proteomes" id="UP000515493">
    <property type="component" value="Chromosome"/>
</dbReference>
<dbReference type="KEGG" id="xeu:XSP_000109"/>
<proteinExistence type="predicted"/>
<organism evidence="2 3">
    <name type="scientific">Xanthomonas euroxanthea</name>
    <dbReference type="NCBI Taxonomy" id="2259622"/>
    <lineage>
        <taxon>Bacteria</taxon>
        <taxon>Pseudomonadati</taxon>
        <taxon>Pseudomonadota</taxon>
        <taxon>Gammaproteobacteria</taxon>
        <taxon>Lysobacterales</taxon>
        <taxon>Lysobacteraceae</taxon>
        <taxon>Xanthomonas</taxon>
    </lineage>
</organism>
<accession>A0A8E4GCS9</accession>
<gene>
    <name evidence="2" type="ORF">XSP_000109</name>
</gene>
<protein>
    <submittedName>
        <fullName evidence="2">Uncharacterized protein</fullName>
    </submittedName>
</protein>
<evidence type="ECO:0000313" key="3">
    <source>
        <dbReference type="Proteomes" id="UP000515493"/>
    </source>
</evidence>
<dbReference type="EMBL" id="LR824641">
    <property type="protein sequence ID" value="CAD0309294.1"/>
    <property type="molecule type" value="Genomic_DNA"/>
</dbReference>
<evidence type="ECO:0000313" key="1">
    <source>
        <dbReference type="EMBL" id="CAD0309294.1"/>
    </source>
</evidence>
<name>A0A8E4GCS9_9XANT</name>